<sequence length="252" mass="28345">MARMGSSKHLKRLAAPEFWPIARKEYKWVVKSTPGPHLQSRSLPLLVIVRDVLKVVETSREAIRIISEGLIKVDGKVRKNYRFPVGFMDVIEFTPTKEFFRVIPIPVKTLGLIPIDAEEATFKLCRIENKTTVKGGHIQLNLHDGRNVLVKVSDPRSPVEDIYETLGTVKISLKDGGILEYYPLKEGSISIVLGGRNVGKVAKLVAVSEGVRHYRKQVKLQDFRGNYFFTTLDNIMIIGTDKPVIKLPEGSL</sequence>
<evidence type="ECO:0000256" key="4">
    <source>
        <dbReference type="ARBA" id="ARBA00022980"/>
    </source>
</evidence>
<name>A0A2R7Y7A5_9CREN</name>
<feature type="domain" description="RNA-binding S4" evidence="9">
    <location>
        <begin position="45"/>
        <end position="104"/>
    </location>
</feature>
<dbReference type="CDD" id="cd00165">
    <property type="entry name" value="S4"/>
    <property type="match status" value="1"/>
</dbReference>
<dbReference type="PROSITE" id="PS00528">
    <property type="entry name" value="RIBOSOMAL_S4E"/>
    <property type="match status" value="1"/>
</dbReference>
<evidence type="ECO:0000256" key="7">
    <source>
        <dbReference type="HAMAP-Rule" id="MF_00485"/>
    </source>
</evidence>
<protein>
    <recommendedName>
        <fullName evidence="6 7">Small ribosomal subunit protein eS4</fullName>
    </recommendedName>
</protein>
<dbReference type="HAMAP" id="MF_00485">
    <property type="entry name" value="Ribosomal_eS4"/>
    <property type="match status" value="1"/>
</dbReference>
<keyword evidence="3 7" id="KW-0694">RNA-binding</keyword>
<comment type="similarity">
    <text evidence="1 7">Belongs to the eukaryotic ribosomal protein eS4 family.</text>
</comment>
<evidence type="ECO:0000256" key="3">
    <source>
        <dbReference type="ARBA" id="ARBA00022884"/>
    </source>
</evidence>
<evidence type="ECO:0000313" key="10">
    <source>
        <dbReference type="EMBL" id="PUA33410.1"/>
    </source>
</evidence>
<dbReference type="GO" id="GO:0006412">
    <property type="term" value="P:translation"/>
    <property type="evidence" value="ECO:0007669"/>
    <property type="project" value="UniProtKB-UniRule"/>
</dbReference>
<dbReference type="InterPro" id="IPR013843">
    <property type="entry name" value="Ribosomal_eS4_N"/>
</dbReference>
<dbReference type="Gene3D" id="2.30.30.30">
    <property type="match status" value="1"/>
</dbReference>
<organism evidence="10 11">
    <name type="scientific">Zestosphaera tikiterensis</name>
    <dbReference type="NCBI Taxonomy" id="1973259"/>
    <lineage>
        <taxon>Archaea</taxon>
        <taxon>Thermoproteota</taxon>
        <taxon>Thermoprotei</taxon>
        <taxon>Desulfurococcales</taxon>
        <taxon>Desulfurococcaceae</taxon>
        <taxon>Zestosphaera</taxon>
    </lineage>
</organism>
<dbReference type="GO" id="GO:0003735">
    <property type="term" value="F:structural constituent of ribosome"/>
    <property type="evidence" value="ECO:0007669"/>
    <property type="project" value="InterPro"/>
</dbReference>
<dbReference type="Pfam" id="PF01479">
    <property type="entry name" value="S4"/>
    <property type="match status" value="1"/>
</dbReference>
<evidence type="ECO:0000313" key="11">
    <source>
        <dbReference type="Proteomes" id="UP000244093"/>
    </source>
</evidence>
<dbReference type="InterPro" id="IPR038237">
    <property type="entry name" value="Ribosomal_eS4_central_sf"/>
</dbReference>
<dbReference type="CDD" id="cd06087">
    <property type="entry name" value="KOW_RPS4"/>
    <property type="match status" value="1"/>
</dbReference>
<dbReference type="Pfam" id="PF00900">
    <property type="entry name" value="Ribosomal_S4e"/>
    <property type="match status" value="1"/>
</dbReference>
<dbReference type="PROSITE" id="PS50889">
    <property type="entry name" value="S4"/>
    <property type="match status" value="1"/>
</dbReference>
<dbReference type="Gene3D" id="3.10.290.10">
    <property type="entry name" value="RNA-binding S4 domain"/>
    <property type="match status" value="1"/>
</dbReference>
<comment type="caution">
    <text evidence="10">The sequence shown here is derived from an EMBL/GenBank/DDBJ whole genome shotgun (WGS) entry which is preliminary data.</text>
</comment>
<dbReference type="NCBIfam" id="NF003312">
    <property type="entry name" value="PRK04313.1"/>
    <property type="match status" value="1"/>
</dbReference>
<evidence type="ECO:0000256" key="2">
    <source>
        <dbReference type="ARBA" id="ARBA00022730"/>
    </source>
</evidence>
<dbReference type="EMBL" id="NBVN01000002">
    <property type="protein sequence ID" value="PUA33410.1"/>
    <property type="molecule type" value="Genomic_DNA"/>
</dbReference>
<dbReference type="GO" id="GO:0019843">
    <property type="term" value="F:rRNA binding"/>
    <property type="evidence" value="ECO:0007669"/>
    <property type="project" value="UniProtKB-KW"/>
</dbReference>
<dbReference type="InterPro" id="IPR041982">
    <property type="entry name" value="Ribosomal_eS4_KOW"/>
</dbReference>
<dbReference type="PANTHER" id="PTHR11581">
    <property type="entry name" value="30S/40S RIBOSOMAL PROTEIN S4"/>
    <property type="match status" value="1"/>
</dbReference>
<dbReference type="SMART" id="SM00363">
    <property type="entry name" value="S4"/>
    <property type="match status" value="1"/>
</dbReference>
<dbReference type="FunFam" id="3.10.290.10:FF:000002">
    <property type="entry name" value="40S ribosomal protein S4"/>
    <property type="match status" value="1"/>
</dbReference>
<dbReference type="AlphaFoldDB" id="A0A2R7Y7A5"/>
<evidence type="ECO:0000256" key="5">
    <source>
        <dbReference type="ARBA" id="ARBA00023274"/>
    </source>
</evidence>
<evidence type="ECO:0000256" key="8">
    <source>
        <dbReference type="PROSITE-ProRule" id="PRU00182"/>
    </source>
</evidence>
<dbReference type="GO" id="GO:0022627">
    <property type="term" value="C:cytosolic small ribosomal subunit"/>
    <property type="evidence" value="ECO:0007669"/>
    <property type="project" value="TreeGrafter"/>
</dbReference>
<dbReference type="PANTHER" id="PTHR11581:SF0">
    <property type="entry name" value="SMALL RIBOSOMAL SUBUNIT PROTEIN ES4"/>
    <property type="match status" value="1"/>
</dbReference>
<accession>A0A2R7Y7A5</accession>
<dbReference type="InterPro" id="IPR000876">
    <property type="entry name" value="Ribosomal_eS4"/>
</dbReference>
<proteinExistence type="inferred from homology"/>
<dbReference type="Pfam" id="PF08071">
    <property type="entry name" value="RS4NT"/>
    <property type="match status" value="1"/>
</dbReference>
<dbReference type="InterPro" id="IPR018199">
    <property type="entry name" value="Ribosomal_eS4_N_CS"/>
</dbReference>
<dbReference type="Gene3D" id="2.40.50.740">
    <property type="match status" value="1"/>
</dbReference>
<dbReference type="SUPFAM" id="SSF55174">
    <property type="entry name" value="Alpha-L RNA-binding motif"/>
    <property type="match status" value="1"/>
</dbReference>
<dbReference type="InterPro" id="IPR036986">
    <property type="entry name" value="S4_RNA-bd_sf"/>
</dbReference>
<gene>
    <name evidence="7" type="primary">rps4e</name>
    <name evidence="10" type="ORF">B7O98_03025</name>
</gene>
<dbReference type="InterPro" id="IPR013845">
    <property type="entry name" value="Ribosomal_eS4_central_region"/>
</dbReference>
<keyword evidence="5 7" id="KW-0687">Ribonucleoprotein</keyword>
<keyword evidence="4 7" id="KW-0689">Ribosomal protein</keyword>
<dbReference type="Proteomes" id="UP000244093">
    <property type="component" value="Unassembled WGS sequence"/>
</dbReference>
<keyword evidence="2 8" id="KW-0699">rRNA-binding</keyword>
<evidence type="ECO:0000256" key="1">
    <source>
        <dbReference type="ARBA" id="ARBA00007500"/>
    </source>
</evidence>
<dbReference type="InterPro" id="IPR014722">
    <property type="entry name" value="Rib_uL2_dom2"/>
</dbReference>
<evidence type="ECO:0000259" key="9">
    <source>
        <dbReference type="SMART" id="SM00363"/>
    </source>
</evidence>
<dbReference type="PIRSF" id="PIRSF002116">
    <property type="entry name" value="Ribosomal_S4"/>
    <property type="match status" value="1"/>
</dbReference>
<dbReference type="InterPro" id="IPR002942">
    <property type="entry name" value="S4_RNA-bd"/>
</dbReference>
<evidence type="ECO:0000256" key="6">
    <source>
        <dbReference type="ARBA" id="ARBA00035272"/>
    </source>
</evidence>
<reference evidence="10 11" key="1">
    <citation type="journal article" date="2018" name="Syst. Appl. Microbiol.">
        <title>A new symbiotic nanoarchaeote (Candidatus Nanoclepta minutus) and its host (Zestosphaera tikiterensis gen. nov., sp. nov.) from a New Zealand hot spring.</title>
        <authorList>
            <person name="St John E."/>
            <person name="Liu Y."/>
            <person name="Podar M."/>
            <person name="Stott M.B."/>
            <person name="Meneghin J."/>
            <person name="Chen Z."/>
            <person name="Lagutin K."/>
            <person name="Mitchell K."/>
            <person name="Reysenbach A.L."/>
        </authorList>
    </citation>
    <scope>NUCLEOTIDE SEQUENCE [LARGE SCALE GENOMIC DNA]</scope>
    <source>
        <strain evidence="10">NZ3</strain>
    </source>
</reference>